<dbReference type="Pfam" id="PF12833">
    <property type="entry name" value="HTH_18"/>
    <property type="match status" value="1"/>
</dbReference>
<dbReference type="InterPro" id="IPR050204">
    <property type="entry name" value="AraC_XylS_family_regulators"/>
</dbReference>
<protein>
    <submittedName>
        <fullName evidence="5">AraC family transcriptional regulator</fullName>
    </submittedName>
</protein>
<keyword evidence="1" id="KW-0805">Transcription regulation</keyword>
<evidence type="ECO:0000259" key="4">
    <source>
        <dbReference type="PROSITE" id="PS01124"/>
    </source>
</evidence>
<dbReference type="InterPro" id="IPR018060">
    <property type="entry name" value="HTH_AraC"/>
</dbReference>
<evidence type="ECO:0000256" key="3">
    <source>
        <dbReference type="ARBA" id="ARBA00023163"/>
    </source>
</evidence>
<dbReference type="EMBL" id="LHPJ01000020">
    <property type="protein sequence ID" value="KOO02152.1"/>
    <property type="molecule type" value="Genomic_DNA"/>
</dbReference>
<evidence type="ECO:0000313" key="5">
    <source>
        <dbReference type="EMBL" id="KOO02152.1"/>
    </source>
</evidence>
<gene>
    <name evidence="5" type="ORF">AKJ17_16805</name>
</gene>
<reference evidence="6" key="1">
    <citation type="submission" date="2015-08" db="EMBL/GenBank/DDBJ databases">
        <title>Vibrio galatheae sp. nov., a novel member of the Vibrionaceae family isolated from the Solomon Islands.</title>
        <authorList>
            <person name="Giubergia S."/>
            <person name="Machado H."/>
            <person name="Mateiu R.V."/>
            <person name="Gram L."/>
        </authorList>
    </citation>
    <scope>NUCLEOTIDE SEQUENCE [LARGE SCALE GENOMIC DNA]</scope>
    <source>
        <strain evidence="6">DSM 19584</strain>
    </source>
</reference>
<dbReference type="GO" id="GO:0043565">
    <property type="term" value="F:sequence-specific DNA binding"/>
    <property type="evidence" value="ECO:0007669"/>
    <property type="project" value="InterPro"/>
</dbReference>
<sequence length="261" mass="30277">MITKIFRPSECLKDCITQYWLWECDSPLAIPDIFPGTGVEMLFNLGDTLEIESPQIGRIEPFSGILVCPRKSRFRLRATGKTKIVSVRFRSSGFFKVFGIPLTEIADHIIDVSDVFSVENSFFTAGCDSEWLDVIEARLLEKLSASSHLSHGMEWAIDKIYYQRFSHIVRDVKQRVGVSERTFQRQFKMITGVDAKYFERTARFQSCLRHLLNQPIVDYQDTIFMNGYYDQSHFIRDFNAFTGSTPSKFLTEKSYHLNHYS</sequence>
<dbReference type="PANTHER" id="PTHR46796:SF13">
    <property type="entry name" value="HTH-TYPE TRANSCRIPTIONAL ACTIVATOR RHAS"/>
    <property type="match status" value="1"/>
</dbReference>
<keyword evidence="6" id="KW-1185">Reference proteome</keyword>
<evidence type="ECO:0000256" key="2">
    <source>
        <dbReference type="ARBA" id="ARBA00023125"/>
    </source>
</evidence>
<dbReference type="PROSITE" id="PS01124">
    <property type="entry name" value="HTH_ARAC_FAMILY_2"/>
    <property type="match status" value="1"/>
</dbReference>
<dbReference type="RefSeq" id="WP_053396979.1">
    <property type="nucleotide sequence ID" value="NZ_LHPJ01000020.1"/>
</dbReference>
<dbReference type="PANTHER" id="PTHR46796">
    <property type="entry name" value="HTH-TYPE TRANSCRIPTIONAL ACTIVATOR RHAS-RELATED"/>
    <property type="match status" value="1"/>
</dbReference>
<dbReference type="Proteomes" id="UP000037515">
    <property type="component" value="Unassembled WGS sequence"/>
</dbReference>
<comment type="caution">
    <text evidence="5">The sequence shown here is derived from an EMBL/GenBank/DDBJ whole genome shotgun (WGS) entry which is preliminary data.</text>
</comment>
<evidence type="ECO:0000313" key="6">
    <source>
        <dbReference type="Proteomes" id="UP000037515"/>
    </source>
</evidence>
<feature type="domain" description="HTH araC/xylS-type" evidence="4">
    <location>
        <begin position="169"/>
        <end position="252"/>
    </location>
</feature>
<dbReference type="InterPro" id="IPR046532">
    <property type="entry name" value="DUF6597"/>
</dbReference>
<dbReference type="AlphaFoldDB" id="A0A0M0HK34"/>
<dbReference type="Gene3D" id="1.10.10.60">
    <property type="entry name" value="Homeodomain-like"/>
    <property type="match status" value="1"/>
</dbReference>
<dbReference type="PATRIC" id="fig|693.5.peg.3419"/>
<proteinExistence type="predicted"/>
<evidence type="ECO:0000256" key="1">
    <source>
        <dbReference type="ARBA" id="ARBA00023015"/>
    </source>
</evidence>
<keyword evidence="3" id="KW-0804">Transcription</keyword>
<dbReference type="GO" id="GO:0003700">
    <property type="term" value="F:DNA-binding transcription factor activity"/>
    <property type="evidence" value="ECO:0007669"/>
    <property type="project" value="InterPro"/>
</dbReference>
<name>A0A0M0HK34_VIBNE</name>
<dbReference type="SMART" id="SM00342">
    <property type="entry name" value="HTH_ARAC"/>
    <property type="match status" value="1"/>
</dbReference>
<dbReference type="OrthoDB" id="6592899at2"/>
<accession>A0A0M0HK34</accession>
<dbReference type="Pfam" id="PF20240">
    <property type="entry name" value="DUF6597"/>
    <property type="match status" value="1"/>
</dbReference>
<organism evidence="5 6">
    <name type="scientific">Vibrio nereis</name>
    <dbReference type="NCBI Taxonomy" id="693"/>
    <lineage>
        <taxon>Bacteria</taxon>
        <taxon>Pseudomonadati</taxon>
        <taxon>Pseudomonadota</taxon>
        <taxon>Gammaproteobacteria</taxon>
        <taxon>Vibrionales</taxon>
        <taxon>Vibrionaceae</taxon>
        <taxon>Vibrio</taxon>
    </lineage>
</organism>
<keyword evidence="2" id="KW-0238">DNA-binding</keyword>
<dbReference type="STRING" id="693.AKJ17_16805"/>